<dbReference type="EMBL" id="CASHTH010000156">
    <property type="protein sequence ID" value="CAI7992704.1"/>
    <property type="molecule type" value="Genomic_DNA"/>
</dbReference>
<dbReference type="SUPFAM" id="SSF55831">
    <property type="entry name" value="Thymidylate synthase/dCMP hydroxymethylase"/>
    <property type="match status" value="1"/>
</dbReference>
<feature type="domain" description="Thymidylate synthase/dCMP hydroxymethylase" evidence="7">
    <location>
        <begin position="84"/>
        <end position="175"/>
    </location>
</feature>
<comment type="pathway">
    <text evidence="1">Pyrimidine metabolism; dTTP biosynthesis.</text>
</comment>
<dbReference type="GO" id="GO:0005829">
    <property type="term" value="C:cytosol"/>
    <property type="evidence" value="ECO:0007669"/>
    <property type="project" value="TreeGrafter"/>
</dbReference>
<dbReference type="PANTHER" id="PTHR11548:SF2">
    <property type="entry name" value="THYMIDYLATE SYNTHASE"/>
    <property type="match status" value="1"/>
</dbReference>
<dbReference type="NCBIfam" id="TIGR03284">
    <property type="entry name" value="thym_sym"/>
    <property type="match status" value="1"/>
</dbReference>
<evidence type="ECO:0000259" key="7">
    <source>
        <dbReference type="Pfam" id="PF00303"/>
    </source>
</evidence>
<dbReference type="InterPro" id="IPR023451">
    <property type="entry name" value="Thymidate_synth/dCMP_Mease_dom"/>
</dbReference>
<evidence type="ECO:0000313" key="9">
    <source>
        <dbReference type="Proteomes" id="UP001174909"/>
    </source>
</evidence>
<proteinExistence type="predicted"/>
<feature type="region of interest" description="Disordered" evidence="6">
    <location>
        <begin position="175"/>
        <end position="194"/>
    </location>
</feature>
<reference evidence="8" key="1">
    <citation type="submission" date="2023-03" db="EMBL/GenBank/DDBJ databases">
        <authorList>
            <person name="Steffen K."/>
            <person name="Cardenas P."/>
        </authorList>
    </citation>
    <scope>NUCLEOTIDE SEQUENCE</scope>
</reference>
<dbReference type="Gene3D" id="3.30.572.10">
    <property type="entry name" value="Thymidylate synthase/dCMP hydroxymethylase domain"/>
    <property type="match status" value="2"/>
</dbReference>
<dbReference type="Pfam" id="PF00303">
    <property type="entry name" value="Thymidylat_synt"/>
    <property type="match status" value="2"/>
</dbReference>
<protein>
    <recommendedName>
        <fullName evidence="3">Thymidylate synthase</fullName>
        <ecNumber evidence="2">2.1.1.45</ecNumber>
    </recommendedName>
</protein>
<evidence type="ECO:0000256" key="2">
    <source>
        <dbReference type="ARBA" id="ARBA00011947"/>
    </source>
</evidence>
<dbReference type="GO" id="GO:0006231">
    <property type="term" value="P:dTMP biosynthetic process"/>
    <property type="evidence" value="ECO:0007669"/>
    <property type="project" value="InterPro"/>
</dbReference>
<dbReference type="InterPro" id="IPR000398">
    <property type="entry name" value="Thymidylate_synthase"/>
</dbReference>
<accession>A0AA35QUK3</accession>
<dbReference type="GO" id="GO:0032259">
    <property type="term" value="P:methylation"/>
    <property type="evidence" value="ECO:0007669"/>
    <property type="project" value="UniProtKB-KW"/>
</dbReference>
<keyword evidence="5" id="KW-0808">Transferase</keyword>
<evidence type="ECO:0000256" key="4">
    <source>
        <dbReference type="ARBA" id="ARBA00022603"/>
    </source>
</evidence>
<dbReference type="PANTHER" id="PTHR11548">
    <property type="entry name" value="THYMIDYLATE SYNTHASE 1"/>
    <property type="match status" value="1"/>
</dbReference>
<keyword evidence="4" id="KW-0489">Methyltransferase</keyword>
<name>A0AA35QUK3_GEOBA</name>
<evidence type="ECO:0000256" key="3">
    <source>
        <dbReference type="ARBA" id="ARBA00015931"/>
    </source>
</evidence>
<sequence length="343" mass="39268">MEVGENVSSLANVISSPPDKMKTTASHLNYTNFLFVYDVTTITVMYYVILNERGCICNQCMLLASEPAVVSVPRALSPRRHDEHQYLDLIRTILEHGQEKGDRTGVGTRSIFGEQMRFNLRDQFPLLTTKRVFWRGVVEELLWFISGEPNAKHLSQKNIKIWDANGSRDFLDKRGLHHREEGDPDNRTNPNDRRIIMSTWNPRDRPEMALPPCHAFVQFYASIPEISRHVSPQPTILIASSSTQGLGVPFNIASYSLLTYMIALICNLKPGDFVHTLTDAHVYLNHIQPLTIQLQRSPRPFPRLELRRQVSDIDKFVYDDIILHDYQDTHGHGCLASFIPFPC</sequence>
<comment type="caution">
    <text evidence="8">The sequence shown here is derived from an EMBL/GenBank/DDBJ whole genome shotgun (WGS) entry which is preliminary data.</text>
</comment>
<organism evidence="8 9">
    <name type="scientific">Geodia barretti</name>
    <name type="common">Barrett's horny sponge</name>
    <dbReference type="NCBI Taxonomy" id="519541"/>
    <lineage>
        <taxon>Eukaryota</taxon>
        <taxon>Metazoa</taxon>
        <taxon>Porifera</taxon>
        <taxon>Demospongiae</taxon>
        <taxon>Heteroscleromorpha</taxon>
        <taxon>Tetractinellida</taxon>
        <taxon>Astrophorina</taxon>
        <taxon>Geodiidae</taxon>
        <taxon>Geodia</taxon>
    </lineage>
</organism>
<evidence type="ECO:0000256" key="5">
    <source>
        <dbReference type="ARBA" id="ARBA00022679"/>
    </source>
</evidence>
<dbReference type="AlphaFoldDB" id="A0AA35QUK3"/>
<dbReference type="CDD" id="cd00351">
    <property type="entry name" value="TS_Pyrimidine_HMase"/>
    <property type="match status" value="1"/>
</dbReference>
<keyword evidence="9" id="KW-1185">Reference proteome</keyword>
<evidence type="ECO:0000256" key="6">
    <source>
        <dbReference type="SAM" id="MobiDB-lite"/>
    </source>
</evidence>
<dbReference type="PRINTS" id="PR00108">
    <property type="entry name" value="THYMDSNTHASE"/>
</dbReference>
<gene>
    <name evidence="8" type="ORF">GBAR_LOCUS1079</name>
</gene>
<evidence type="ECO:0000256" key="1">
    <source>
        <dbReference type="ARBA" id="ARBA00004992"/>
    </source>
</evidence>
<dbReference type="InterPro" id="IPR036926">
    <property type="entry name" value="Thymidate_synth/dCMP_Mease_sf"/>
</dbReference>
<evidence type="ECO:0000313" key="8">
    <source>
        <dbReference type="EMBL" id="CAI7992704.1"/>
    </source>
</evidence>
<dbReference type="InterPro" id="IPR045097">
    <property type="entry name" value="Thymidate_synth/dCMP_Mease"/>
</dbReference>
<dbReference type="EC" id="2.1.1.45" evidence="2"/>
<feature type="domain" description="Thymidylate synthase/dCMP hydroxymethylase" evidence="7">
    <location>
        <begin position="187"/>
        <end position="329"/>
    </location>
</feature>
<dbReference type="Proteomes" id="UP001174909">
    <property type="component" value="Unassembled WGS sequence"/>
</dbReference>
<dbReference type="GO" id="GO:0005739">
    <property type="term" value="C:mitochondrion"/>
    <property type="evidence" value="ECO:0007669"/>
    <property type="project" value="TreeGrafter"/>
</dbReference>
<dbReference type="GO" id="GO:0004799">
    <property type="term" value="F:thymidylate synthase activity"/>
    <property type="evidence" value="ECO:0007669"/>
    <property type="project" value="UniProtKB-EC"/>
</dbReference>